<name>A0ABY5FQ34_9BACL</name>
<dbReference type="EMBL" id="CP101462">
    <property type="protein sequence ID" value="UTT43504.1"/>
    <property type="molecule type" value="Genomic_DNA"/>
</dbReference>
<evidence type="ECO:0000313" key="2">
    <source>
        <dbReference type="Proteomes" id="UP001060325"/>
    </source>
</evidence>
<protein>
    <submittedName>
        <fullName evidence="1">Uncharacterized protein</fullName>
    </submittedName>
</protein>
<organism evidence="1 2">
    <name type="scientific">Exiguobacterium aurantiacum</name>
    <dbReference type="NCBI Taxonomy" id="33987"/>
    <lineage>
        <taxon>Bacteria</taxon>
        <taxon>Bacillati</taxon>
        <taxon>Bacillota</taxon>
        <taxon>Bacilli</taxon>
        <taxon>Bacillales</taxon>
        <taxon>Bacillales Family XII. Incertae Sedis</taxon>
        <taxon>Exiguobacterium</taxon>
    </lineage>
</organism>
<accession>A0ABY5FQ34</accession>
<evidence type="ECO:0000313" key="1">
    <source>
        <dbReference type="EMBL" id="UTT43504.1"/>
    </source>
</evidence>
<proteinExistence type="predicted"/>
<keyword evidence="2" id="KW-1185">Reference proteome</keyword>
<gene>
    <name evidence="1" type="ORF">NMQ00_03105</name>
</gene>
<reference evidence="1" key="1">
    <citation type="submission" date="2022-07" db="EMBL/GenBank/DDBJ databases">
        <title>Complete genome of CX2.</title>
        <authorList>
            <person name="Cao G."/>
        </authorList>
    </citation>
    <scope>NUCLEOTIDE SEQUENCE</scope>
    <source>
        <strain evidence="1">CX2</strain>
    </source>
</reference>
<sequence length="70" mass="7894">MSFTITCYLPNHQLISFELRGDTSEAVTSNFERMLLEASKNGESLQIGDAHILNPNTILAYRIDDVPSFF</sequence>
<dbReference type="RefSeq" id="WP_255177883.1">
    <property type="nucleotide sequence ID" value="NZ_CP101462.1"/>
</dbReference>
<dbReference type="Proteomes" id="UP001060325">
    <property type="component" value="Chromosome"/>
</dbReference>